<sequence length="295" mass="34569">MINIICESKIIITIDTEVGEKAKSISDGFTKFIEGRINNEHYGVYKIIEILDSYNFKAEFFVDVYESKVFGEYNFELLCKNIKNSGHGVQLHTHPSYAYSNEKTNMHQYSLEEQIKIIRDGKNLIKKWIAQEPIAHRAGNYGADNNTLQALNCNGIRIDSSYFHNHPNCKIQLKTINEPVLLNNVLEIPITVFRRGLEIFNFQLPLLKNWYKLDINYLSLKHLKKAVAYFNKKLKYIILFLHSSSFILRDPPYHRNLKPDTATLEKFNKLLDFIKKMDINCILFREILSNFQTFF</sequence>
<evidence type="ECO:0000313" key="3">
    <source>
        <dbReference type="Proteomes" id="UP000186851"/>
    </source>
</evidence>
<reference evidence="2" key="1">
    <citation type="journal article" date="2017" name="Nature">
        <title>Asgard archaea illuminate the origin of eukaryotic cellular complexity.</title>
        <authorList>
            <person name="Zaremba-Niedzwiedzka K."/>
            <person name="Caceres E.F."/>
            <person name="Saw J.H."/>
            <person name="Backstrom D."/>
            <person name="Juzokaite L."/>
            <person name="Vancaester E."/>
            <person name="Seitz K.W."/>
            <person name="Anantharaman K."/>
            <person name="Starnawski P."/>
            <person name="Kjeldsen K.U."/>
            <person name="Scott M.B."/>
            <person name="Nunoura T."/>
            <person name="Banfield J.F."/>
            <person name="Schramm A."/>
            <person name="Baker B.J."/>
            <person name="Spang A."/>
            <person name="Ettema T.J.G."/>
        </authorList>
    </citation>
    <scope>NUCLEOTIDE SEQUENCE</scope>
    <source>
        <strain evidence="2">LCB_4</strain>
    </source>
</reference>
<dbReference type="Gene3D" id="3.20.20.370">
    <property type="entry name" value="Glycoside hydrolase/deacetylase"/>
    <property type="match status" value="1"/>
</dbReference>
<dbReference type="KEGG" id="oyw:OdinLCB4_004785"/>
<evidence type="ECO:0000259" key="1">
    <source>
        <dbReference type="Pfam" id="PF01522"/>
    </source>
</evidence>
<evidence type="ECO:0000313" key="2">
    <source>
        <dbReference type="EMBL" id="WEU41075.1"/>
    </source>
</evidence>
<dbReference type="GO" id="GO:0005975">
    <property type="term" value="P:carbohydrate metabolic process"/>
    <property type="evidence" value="ECO:0007669"/>
    <property type="project" value="InterPro"/>
</dbReference>
<reference evidence="2" key="2">
    <citation type="journal article" date="2022" name="Nat. Microbiol.">
        <title>A closed Candidatus Odinarchaeum chromosome exposes Asgard archaeal viruses.</title>
        <authorList>
            <person name="Tamarit D."/>
            <person name="Caceres E.F."/>
            <person name="Krupovic M."/>
            <person name="Nijland R."/>
            <person name="Eme L."/>
            <person name="Robinson N.P."/>
            <person name="Ettema T.J.G."/>
        </authorList>
    </citation>
    <scope>NUCLEOTIDE SEQUENCE</scope>
    <source>
        <strain evidence="2">LCB_4</strain>
    </source>
</reference>
<dbReference type="InterPro" id="IPR011330">
    <property type="entry name" value="Glyco_hydro/deAcase_b/a-brl"/>
</dbReference>
<dbReference type="Proteomes" id="UP000186851">
    <property type="component" value="Chromosome"/>
</dbReference>
<dbReference type="InterPro" id="IPR002509">
    <property type="entry name" value="NODB_dom"/>
</dbReference>
<dbReference type="SUPFAM" id="SSF88713">
    <property type="entry name" value="Glycoside hydrolase/deacetylase"/>
    <property type="match status" value="1"/>
</dbReference>
<gene>
    <name evidence="2" type="ORF">OdinLCB4_004785</name>
</gene>
<proteinExistence type="predicted"/>
<accession>A0AAF0D4H9</accession>
<dbReference type="EMBL" id="CP091871">
    <property type="protein sequence ID" value="WEU41075.1"/>
    <property type="molecule type" value="Genomic_DNA"/>
</dbReference>
<dbReference type="GO" id="GO:0016810">
    <property type="term" value="F:hydrolase activity, acting on carbon-nitrogen (but not peptide) bonds"/>
    <property type="evidence" value="ECO:0007669"/>
    <property type="project" value="InterPro"/>
</dbReference>
<dbReference type="AlphaFoldDB" id="A0AAF0D4H9"/>
<protein>
    <submittedName>
        <fullName evidence="2">Polysaccharide deacetylase family protein</fullName>
    </submittedName>
</protein>
<dbReference type="Pfam" id="PF01522">
    <property type="entry name" value="Polysacc_deac_1"/>
    <property type="match status" value="1"/>
</dbReference>
<name>A0AAF0D4H9_ODILC</name>
<feature type="domain" description="NodB homology" evidence="1">
    <location>
        <begin position="46"/>
        <end position="157"/>
    </location>
</feature>
<organism evidence="2 3">
    <name type="scientific">Odinarchaeota yellowstonii (strain LCB_4)</name>
    <dbReference type="NCBI Taxonomy" id="1841599"/>
    <lineage>
        <taxon>Archaea</taxon>
        <taxon>Promethearchaeati</taxon>
        <taxon>Candidatus Odinarchaeota</taxon>
        <taxon>Candidatus Odinarchaeia</taxon>
        <taxon>Candidatus Odinarchaeales</taxon>
        <taxon>Candidatus Odinarchaeaceae</taxon>
        <taxon>Candidatus Odinarchaeum</taxon>
    </lineage>
</organism>